<dbReference type="Pfam" id="PF07592">
    <property type="entry name" value="DDE_Tnp_ISAZ013"/>
    <property type="match status" value="1"/>
</dbReference>
<proteinExistence type="predicted"/>
<sequence length="56" mass="6495">MVSILLQYFRKRKAVKTTACGTTENRNEQFENIESLKQEYFSNGQAVMSMDSKKKS</sequence>
<keyword evidence="2" id="KW-1185">Reference proteome</keyword>
<reference evidence="1" key="1">
    <citation type="submission" date="2020-09" db="EMBL/GenBank/DDBJ databases">
        <title>Iningainema tapete sp. nov. (Scytonemataceae, Cyanobacteria) from greenhouses in central Florida (USA) produces two types of nodularin with biosynthetic potential for microcystin-LR and anabaenopeptins.</title>
        <authorList>
            <person name="Berthold D.E."/>
            <person name="Lefler F.W."/>
            <person name="Huang I.-S."/>
            <person name="Abdulla H."/>
            <person name="Zimba P.V."/>
            <person name="Laughinghouse H.D. IV."/>
        </authorList>
    </citation>
    <scope>NUCLEOTIDE SEQUENCE</scope>
    <source>
        <strain evidence="1">BLCCT55</strain>
    </source>
</reference>
<dbReference type="InterPro" id="IPR011518">
    <property type="entry name" value="Transposase_36"/>
</dbReference>
<name>A0A8J6XN30_9CYAN</name>
<dbReference type="AlphaFoldDB" id="A0A8J6XN30"/>
<dbReference type="EMBL" id="JACXAE010000009">
    <property type="protein sequence ID" value="MBD2770923.1"/>
    <property type="molecule type" value="Genomic_DNA"/>
</dbReference>
<dbReference type="Proteomes" id="UP000629098">
    <property type="component" value="Unassembled WGS sequence"/>
</dbReference>
<accession>A0A8J6XN30</accession>
<gene>
    <name evidence="1" type="ORF">ICL16_01990</name>
</gene>
<protein>
    <submittedName>
        <fullName evidence="1">Uncharacterized protein</fullName>
    </submittedName>
</protein>
<comment type="caution">
    <text evidence="1">The sequence shown here is derived from an EMBL/GenBank/DDBJ whole genome shotgun (WGS) entry which is preliminary data.</text>
</comment>
<organism evidence="1 2">
    <name type="scientific">Iningainema tapete BLCC-T55</name>
    <dbReference type="NCBI Taxonomy" id="2748662"/>
    <lineage>
        <taxon>Bacteria</taxon>
        <taxon>Bacillati</taxon>
        <taxon>Cyanobacteriota</taxon>
        <taxon>Cyanophyceae</taxon>
        <taxon>Nostocales</taxon>
        <taxon>Scytonemataceae</taxon>
        <taxon>Iningainema tapete</taxon>
    </lineage>
</organism>
<evidence type="ECO:0000313" key="2">
    <source>
        <dbReference type="Proteomes" id="UP000629098"/>
    </source>
</evidence>
<evidence type="ECO:0000313" key="1">
    <source>
        <dbReference type="EMBL" id="MBD2770923.1"/>
    </source>
</evidence>